<evidence type="ECO:0000313" key="3">
    <source>
        <dbReference type="EMBL" id="MDC8014658.1"/>
    </source>
</evidence>
<protein>
    <submittedName>
        <fullName evidence="3">Redoxin domain-containing protein</fullName>
    </submittedName>
</protein>
<dbReference type="PROSITE" id="PS51257">
    <property type="entry name" value="PROKAR_LIPOPROTEIN"/>
    <property type="match status" value="1"/>
</dbReference>
<keyword evidence="1" id="KW-0732">Signal</keyword>
<dbReference type="EMBL" id="JAOVZO020000018">
    <property type="protein sequence ID" value="MDC8014658.1"/>
    <property type="molecule type" value="Genomic_DNA"/>
</dbReference>
<dbReference type="InterPro" id="IPR000866">
    <property type="entry name" value="AhpC/TSA"/>
</dbReference>
<dbReference type="PANTHER" id="PTHR42852">
    <property type="entry name" value="THIOL:DISULFIDE INTERCHANGE PROTEIN DSBE"/>
    <property type="match status" value="1"/>
</dbReference>
<name>A0A9X3YPN9_9GAMM</name>
<dbReference type="GO" id="GO:0016491">
    <property type="term" value="F:oxidoreductase activity"/>
    <property type="evidence" value="ECO:0007669"/>
    <property type="project" value="InterPro"/>
</dbReference>
<proteinExistence type="predicted"/>
<dbReference type="Pfam" id="PF00578">
    <property type="entry name" value="AhpC-TSA"/>
    <property type="match status" value="1"/>
</dbReference>
<dbReference type="InterPro" id="IPR013766">
    <property type="entry name" value="Thioredoxin_domain"/>
</dbReference>
<reference evidence="3" key="1">
    <citation type="submission" date="2023-02" db="EMBL/GenBank/DDBJ databases">
        <title>Tahibacter soli sp. nov. isolated from soil.</title>
        <authorList>
            <person name="Baek J.H."/>
            <person name="Lee J.K."/>
            <person name="Choi D.G."/>
            <person name="Jeon C.O."/>
        </authorList>
    </citation>
    <scope>NUCLEOTIDE SEQUENCE</scope>
    <source>
        <strain evidence="3">BL</strain>
    </source>
</reference>
<dbReference type="InterPro" id="IPR036249">
    <property type="entry name" value="Thioredoxin-like_sf"/>
</dbReference>
<feature type="domain" description="Thioredoxin" evidence="2">
    <location>
        <begin position="23"/>
        <end position="168"/>
    </location>
</feature>
<dbReference type="AlphaFoldDB" id="A0A9X3YPN9"/>
<dbReference type="GO" id="GO:0016209">
    <property type="term" value="F:antioxidant activity"/>
    <property type="evidence" value="ECO:0007669"/>
    <property type="project" value="InterPro"/>
</dbReference>
<evidence type="ECO:0000259" key="2">
    <source>
        <dbReference type="PROSITE" id="PS51352"/>
    </source>
</evidence>
<organism evidence="3 4">
    <name type="scientific">Tahibacter soli</name>
    <dbReference type="NCBI Taxonomy" id="2983605"/>
    <lineage>
        <taxon>Bacteria</taxon>
        <taxon>Pseudomonadati</taxon>
        <taxon>Pseudomonadota</taxon>
        <taxon>Gammaproteobacteria</taxon>
        <taxon>Lysobacterales</taxon>
        <taxon>Rhodanobacteraceae</taxon>
        <taxon>Tahibacter</taxon>
    </lineage>
</organism>
<dbReference type="PANTHER" id="PTHR42852:SF13">
    <property type="entry name" value="PROTEIN DIPZ"/>
    <property type="match status" value="1"/>
</dbReference>
<comment type="caution">
    <text evidence="3">The sequence shown here is derived from an EMBL/GenBank/DDBJ whole genome shotgun (WGS) entry which is preliminary data.</text>
</comment>
<gene>
    <name evidence="3" type="ORF">OD750_019095</name>
</gene>
<keyword evidence="4" id="KW-1185">Reference proteome</keyword>
<dbReference type="InterPro" id="IPR050553">
    <property type="entry name" value="Thioredoxin_ResA/DsbE_sf"/>
</dbReference>
<evidence type="ECO:0000256" key="1">
    <source>
        <dbReference type="SAM" id="SignalP"/>
    </source>
</evidence>
<feature type="signal peptide" evidence="1">
    <location>
        <begin position="1"/>
        <end position="24"/>
    </location>
</feature>
<dbReference type="SUPFAM" id="SSF52833">
    <property type="entry name" value="Thioredoxin-like"/>
    <property type="match status" value="1"/>
</dbReference>
<dbReference type="RefSeq" id="WP_263542129.1">
    <property type="nucleotide sequence ID" value="NZ_JAOVZO020000018.1"/>
</dbReference>
<evidence type="ECO:0000313" key="4">
    <source>
        <dbReference type="Proteomes" id="UP001139971"/>
    </source>
</evidence>
<sequence length="177" mass="19907">MLRRMLAVLCLFLTLAACAPSSYAEPQTAPEFAGIKRWINSAPLTMAQLRGKVVLVEFWTFECGNCLNVVPHVNAWHRQYAKDSLVVVGVHTPEYESEKVDANVDAAVKRLRIEYAVAQDNDYRTWDAYANRYWPVLYLIDRDGRVVYRHIGEGGYADTEARIRALLGDATATAPDA</sequence>
<dbReference type="Gene3D" id="3.40.30.10">
    <property type="entry name" value="Glutaredoxin"/>
    <property type="match status" value="1"/>
</dbReference>
<accession>A0A9X3YPN9</accession>
<feature type="chain" id="PRO_5040955241" evidence="1">
    <location>
        <begin position="25"/>
        <end position="177"/>
    </location>
</feature>
<dbReference type="Proteomes" id="UP001139971">
    <property type="component" value="Unassembled WGS sequence"/>
</dbReference>
<dbReference type="PROSITE" id="PS51352">
    <property type="entry name" value="THIOREDOXIN_2"/>
    <property type="match status" value="1"/>
</dbReference>